<proteinExistence type="predicted"/>
<dbReference type="EMBL" id="BMPP01000019">
    <property type="protein sequence ID" value="GGK39054.1"/>
    <property type="molecule type" value="Genomic_DNA"/>
</dbReference>
<reference evidence="4" key="1">
    <citation type="journal article" date="2019" name="Int. J. Syst. Evol. Microbiol.">
        <title>The Global Catalogue of Microorganisms (GCM) 10K type strain sequencing project: providing services to taxonomists for standard genome sequencing and annotation.</title>
        <authorList>
            <consortium name="The Broad Institute Genomics Platform"/>
            <consortium name="The Broad Institute Genome Sequencing Center for Infectious Disease"/>
            <person name="Wu L."/>
            <person name="Ma J."/>
        </authorList>
    </citation>
    <scope>NUCLEOTIDE SEQUENCE [LARGE SCALE GENOMIC DNA]</scope>
    <source>
        <strain evidence="4">JCM 30331</strain>
    </source>
</reference>
<evidence type="ECO:0000259" key="2">
    <source>
        <dbReference type="Pfam" id="PF07282"/>
    </source>
</evidence>
<evidence type="ECO:0000256" key="1">
    <source>
        <dbReference type="ARBA" id="ARBA00023125"/>
    </source>
</evidence>
<name>A0ABQ2F0M1_9DEIO</name>
<accession>A0ABQ2F0M1</accession>
<evidence type="ECO:0000313" key="4">
    <source>
        <dbReference type="Proteomes" id="UP000647587"/>
    </source>
</evidence>
<comment type="caution">
    <text evidence="3">The sequence shown here is derived from an EMBL/GenBank/DDBJ whole genome shotgun (WGS) entry which is preliminary data.</text>
</comment>
<dbReference type="InterPro" id="IPR010095">
    <property type="entry name" value="Cas12f1-like_TNB"/>
</dbReference>
<keyword evidence="4" id="KW-1185">Reference proteome</keyword>
<protein>
    <recommendedName>
        <fullName evidence="2">Cas12f1-like TNB domain-containing protein</fullName>
    </recommendedName>
</protein>
<dbReference type="Pfam" id="PF07282">
    <property type="entry name" value="Cas12f1-like_TNB"/>
    <property type="match status" value="1"/>
</dbReference>
<sequence length="498" mass="55518">MVGLRNEAGFVDRRASVPASDDAGGLLLKEAIMTNVVSVDLAVPLYPAPGMHRIWDVVLRAQATVNTHLQLLAAGHNITLLEVAGAAREAQATVPLPRLPPHDTYVRVSVPTTNEYLVSFRSVRDAMGWLEVVPASALAWMVRQTLREWRAHVGNESVRVSELPPPWSPFRPVELHVDQGVLLVDGATIEVARVGRVHADVRLLPDPYWGALWSQRQRRLLSEQQRLHRAEQAWLESGNHEASRLALRIRARYQAAGISLDDPVVIDAPHASDLAVTERVVIQRVERPGESHAWQVVWRFRVRAPASPRWTIDDLIGLDPGFQNVVGYASGTLRGVIRRPTGGAWEEPELLPTRVVPVSMQDEARARVAHRLALIERMRPAYAELHALALAHRSVVIEDTDWGAFQRRQQWFGEYAARVGLRTALDHLVALAPLHGVTVQYTRCQYSSSTCSRCTWVGRRARVGARFRCPHCGYTAHADINAASVHRQRSLTGEGRQP</sequence>
<evidence type="ECO:0000313" key="3">
    <source>
        <dbReference type="EMBL" id="GGK39054.1"/>
    </source>
</evidence>
<keyword evidence="1" id="KW-0238">DNA-binding</keyword>
<gene>
    <name evidence="3" type="ORF">GCM10008955_36120</name>
</gene>
<feature type="domain" description="Cas12f1-like TNB" evidence="2">
    <location>
        <begin position="432"/>
        <end position="483"/>
    </location>
</feature>
<organism evidence="3 4">
    <name type="scientific">Deinococcus malanensis</name>
    <dbReference type="NCBI Taxonomy" id="1706855"/>
    <lineage>
        <taxon>Bacteria</taxon>
        <taxon>Thermotogati</taxon>
        <taxon>Deinococcota</taxon>
        <taxon>Deinococci</taxon>
        <taxon>Deinococcales</taxon>
        <taxon>Deinococcaceae</taxon>
        <taxon>Deinococcus</taxon>
    </lineage>
</organism>
<dbReference type="Proteomes" id="UP000647587">
    <property type="component" value="Unassembled WGS sequence"/>
</dbReference>